<name>A0AA36HLZ7_9DINO</name>
<dbReference type="AlphaFoldDB" id="A0AA36HLZ7"/>
<sequence>MGAGIAMPPPDVALAGPTRAMIKLPKISFSAINGVAVGGGVNLGLLWQDMVFASEAPGSRKGEGTGRSSFEDATFRYPFGELGLSPELGSSVMLPLELGIRRGGRFGV</sequence>
<gene>
    <name evidence="1" type="ORF">EVOR1521_LOCUS1839</name>
</gene>
<feature type="non-terminal residue" evidence="1">
    <location>
        <position position="108"/>
    </location>
</feature>
<keyword evidence="2" id="KW-1185">Reference proteome</keyword>
<protein>
    <submittedName>
        <fullName evidence="1">Uncharacterized protein</fullName>
    </submittedName>
</protein>
<dbReference type="Proteomes" id="UP001178507">
    <property type="component" value="Unassembled WGS sequence"/>
</dbReference>
<evidence type="ECO:0000313" key="2">
    <source>
        <dbReference type="Proteomes" id="UP001178507"/>
    </source>
</evidence>
<dbReference type="Gene3D" id="3.90.226.10">
    <property type="entry name" value="2-enoyl-CoA Hydratase, Chain A, domain 1"/>
    <property type="match status" value="1"/>
</dbReference>
<comment type="caution">
    <text evidence="1">The sequence shown here is derived from an EMBL/GenBank/DDBJ whole genome shotgun (WGS) entry which is preliminary data.</text>
</comment>
<proteinExistence type="predicted"/>
<organism evidence="1 2">
    <name type="scientific">Effrenium voratum</name>
    <dbReference type="NCBI Taxonomy" id="2562239"/>
    <lineage>
        <taxon>Eukaryota</taxon>
        <taxon>Sar</taxon>
        <taxon>Alveolata</taxon>
        <taxon>Dinophyceae</taxon>
        <taxon>Suessiales</taxon>
        <taxon>Symbiodiniaceae</taxon>
        <taxon>Effrenium</taxon>
    </lineage>
</organism>
<accession>A0AA36HLZ7</accession>
<evidence type="ECO:0000313" key="1">
    <source>
        <dbReference type="EMBL" id="CAJ1371543.1"/>
    </source>
</evidence>
<dbReference type="InterPro" id="IPR029045">
    <property type="entry name" value="ClpP/crotonase-like_dom_sf"/>
</dbReference>
<reference evidence="1" key="1">
    <citation type="submission" date="2023-08" db="EMBL/GenBank/DDBJ databases">
        <authorList>
            <person name="Chen Y."/>
            <person name="Shah S."/>
            <person name="Dougan E. K."/>
            <person name="Thang M."/>
            <person name="Chan C."/>
        </authorList>
    </citation>
    <scope>NUCLEOTIDE SEQUENCE</scope>
</reference>
<dbReference type="EMBL" id="CAUJNA010000085">
    <property type="protein sequence ID" value="CAJ1371543.1"/>
    <property type="molecule type" value="Genomic_DNA"/>
</dbReference>
<dbReference type="SUPFAM" id="SSF52096">
    <property type="entry name" value="ClpP/crotonase"/>
    <property type="match status" value="1"/>
</dbReference>